<proteinExistence type="predicted"/>
<evidence type="ECO:0000313" key="1">
    <source>
        <dbReference type="EMBL" id="KAI0061128.1"/>
    </source>
</evidence>
<dbReference type="Proteomes" id="UP000814140">
    <property type="component" value="Unassembled WGS sequence"/>
</dbReference>
<accession>A0ACB8SY21</accession>
<comment type="caution">
    <text evidence="1">The sequence shown here is derived from an EMBL/GenBank/DDBJ whole genome shotgun (WGS) entry which is preliminary data.</text>
</comment>
<reference evidence="1" key="2">
    <citation type="journal article" date="2022" name="New Phytol.">
        <title>Evolutionary transition to the ectomycorrhizal habit in the genomes of a hyperdiverse lineage of mushroom-forming fungi.</title>
        <authorList>
            <person name="Looney B."/>
            <person name="Miyauchi S."/>
            <person name="Morin E."/>
            <person name="Drula E."/>
            <person name="Courty P.E."/>
            <person name="Kohler A."/>
            <person name="Kuo A."/>
            <person name="LaButti K."/>
            <person name="Pangilinan J."/>
            <person name="Lipzen A."/>
            <person name="Riley R."/>
            <person name="Andreopoulos W."/>
            <person name="He G."/>
            <person name="Johnson J."/>
            <person name="Nolan M."/>
            <person name="Tritt A."/>
            <person name="Barry K.W."/>
            <person name="Grigoriev I.V."/>
            <person name="Nagy L.G."/>
            <person name="Hibbett D."/>
            <person name="Henrissat B."/>
            <person name="Matheny P.B."/>
            <person name="Labbe J."/>
            <person name="Martin F.M."/>
        </authorList>
    </citation>
    <scope>NUCLEOTIDE SEQUENCE</scope>
    <source>
        <strain evidence="1">HHB10654</strain>
    </source>
</reference>
<organism evidence="1 2">
    <name type="scientific">Artomyces pyxidatus</name>
    <dbReference type="NCBI Taxonomy" id="48021"/>
    <lineage>
        <taxon>Eukaryota</taxon>
        <taxon>Fungi</taxon>
        <taxon>Dikarya</taxon>
        <taxon>Basidiomycota</taxon>
        <taxon>Agaricomycotina</taxon>
        <taxon>Agaricomycetes</taxon>
        <taxon>Russulales</taxon>
        <taxon>Auriscalpiaceae</taxon>
        <taxon>Artomyces</taxon>
    </lineage>
</organism>
<protein>
    <submittedName>
        <fullName evidence="1">Uncharacterized protein</fullName>
    </submittedName>
</protein>
<name>A0ACB8SY21_9AGAM</name>
<gene>
    <name evidence="1" type="ORF">BV25DRAFT_795377</name>
</gene>
<keyword evidence="2" id="KW-1185">Reference proteome</keyword>
<sequence>MNASKSYIANKQQSQVSCKCESDLSAWALVCEHRERITTSNSSGVGTVGYMLTYVQACHAGRRSVGGEVRVSKRSARQGSGVSMHRNRWRTRNQGCACRLRRGCLRATDAGTSSAPRSGPASHDHRTAADHGAGAAMAAAGGGDAGSARAPASTRSVGRASGRRAVRRISAAGCLYGRVSSCCDVDITRGRT</sequence>
<reference evidence="1" key="1">
    <citation type="submission" date="2021-03" db="EMBL/GenBank/DDBJ databases">
        <authorList>
            <consortium name="DOE Joint Genome Institute"/>
            <person name="Ahrendt S."/>
            <person name="Looney B.P."/>
            <person name="Miyauchi S."/>
            <person name="Morin E."/>
            <person name="Drula E."/>
            <person name="Courty P.E."/>
            <person name="Chicoki N."/>
            <person name="Fauchery L."/>
            <person name="Kohler A."/>
            <person name="Kuo A."/>
            <person name="Labutti K."/>
            <person name="Pangilinan J."/>
            <person name="Lipzen A."/>
            <person name="Riley R."/>
            <person name="Andreopoulos W."/>
            <person name="He G."/>
            <person name="Johnson J."/>
            <person name="Barry K.W."/>
            <person name="Grigoriev I.V."/>
            <person name="Nagy L."/>
            <person name="Hibbett D."/>
            <person name="Henrissat B."/>
            <person name="Matheny P.B."/>
            <person name="Labbe J."/>
            <person name="Martin F."/>
        </authorList>
    </citation>
    <scope>NUCLEOTIDE SEQUENCE</scope>
    <source>
        <strain evidence="1">HHB10654</strain>
    </source>
</reference>
<evidence type="ECO:0000313" key="2">
    <source>
        <dbReference type="Proteomes" id="UP000814140"/>
    </source>
</evidence>
<dbReference type="EMBL" id="MU277214">
    <property type="protein sequence ID" value="KAI0061128.1"/>
    <property type="molecule type" value="Genomic_DNA"/>
</dbReference>